<gene>
    <name evidence="1" type="ORF">AWB75_07036</name>
</gene>
<sequence>MSQGADEFPLNANGPAYTSWQDRHGVPLSYVGEKLGRAIEDLHRHARRGQGGDDDLRSAMYHLLVAYLGLHNMLGKANDPTLTNRLLDGSSENLGRWLRLVGREGDVHGLAGLDDSGEANFSSGG</sequence>
<dbReference type="EMBL" id="FCOF02000089">
    <property type="protein sequence ID" value="SAK96694.1"/>
    <property type="molecule type" value="Genomic_DNA"/>
</dbReference>
<dbReference type="OrthoDB" id="8685535at2"/>
<comment type="caution">
    <text evidence="1">The sequence shown here is derived from an EMBL/GenBank/DDBJ whole genome shotgun (WGS) entry which is preliminary data.</text>
</comment>
<dbReference type="AlphaFoldDB" id="A0A158DQ15"/>
<organism evidence="1 2">
    <name type="scientific">Caballeronia catudaia</name>
    <dbReference type="NCBI Taxonomy" id="1777136"/>
    <lineage>
        <taxon>Bacteria</taxon>
        <taxon>Pseudomonadati</taxon>
        <taxon>Pseudomonadota</taxon>
        <taxon>Betaproteobacteria</taxon>
        <taxon>Burkholderiales</taxon>
        <taxon>Burkholderiaceae</taxon>
        <taxon>Caballeronia</taxon>
    </lineage>
</organism>
<proteinExistence type="predicted"/>
<name>A0A158DQ15_9BURK</name>
<evidence type="ECO:0000313" key="1">
    <source>
        <dbReference type="EMBL" id="SAK96694.1"/>
    </source>
</evidence>
<evidence type="ECO:0000313" key="2">
    <source>
        <dbReference type="Proteomes" id="UP000054870"/>
    </source>
</evidence>
<protein>
    <submittedName>
        <fullName evidence="1">Uncharacterized protein</fullName>
    </submittedName>
</protein>
<keyword evidence="2" id="KW-1185">Reference proteome</keyword>
<reference evidence="1" key="1">
    <citation type="submission" date="2016-01" db="EMBL/GenBank/DDBJ databases">
        <authorList>
            <person name="Peeters C."/>
        </authorList>
    </citation>
    <scope>NUCLEOTIDE SEQUENCE [LARGE SCALE GENOMIC DNA]</scope>
    <source>
        <strain evidence="1">LMG 29318</strain>
    </source>
</reference>
<accession>A0A158DQ15</accession>
<dbReference type="RefSeq" id="WP_061128613.1">
    <property type="nucleotide sequence ID" value="NZ_FCOF02000089.1"/>
</dbReference>
<dbReference type="Proteomes" id="UP000054870">
    <property type="component" value="Unassembled WGS sequence"/>
</dbReference>